<name>A0AAV2RXG3_MEGNR</name>
<gene>
    <name evidence="1" type="ORF">MNOR_LOCUS28864</name>
</gene>
<comment type="caution">
    <text evidence="1">The sequence shown here is derived from an EMBL/GenBank/DDBJ whole genome shotgun (WGS) entry which is preliminary data.</text>
</comment>
<dbReference type="Proteomes" id="UP001497623">
    <property type="component" value="Unassembled WGS sequence"/>
</dbReference>
<dbReference type="InterPro" id="IPR052058">
    <property type="entry name" value="Alcohol_O-acetyltransferase"/>
</dbReference>
<protein>
    <recommendedName>
        <fullName evidence="3">Condensation domain-containing protein</fullName>
    </recommendedName>
</protein>
<dbReference type="AlphaFoldDB" id="A0AAV2RXG3"/>
<dbReference type="EMBL" id="CAXKWB010032555">
    <property type="protein sequence ID" value="CAL4141468.1"/>
    <property type="molecule type" value="Genomic_DNA"/>
</dbReference>
<dbReference type="Pfam" id="PF07247">
    <property type="entry name" value="AATase"/>
    <property type="match status" value="1"/>
</dbReference>
<dbReference type="InterPro" id="IPR010828">
    <property type="entry name" value="Atf2/Sli1-like"/>
</dbReference>
<proteinExistence type="predicted"/>
<dbReference type="SUPFAM" id="SSF52777">
    <property type="entry name" value="CoA-dependent acyltransferases"/>
    <property type="match status" value="2"/>
</dbReference>
<dbReference type="Gene3D" id="3.30.559.10">
    <property type="entry name" value="Chloramphenicol acetyltransferase-like domain"/>
    <property type="match status" value="1"/>
</dbReference>
<dbReference type="PANTHER" id="PTHR28037">
    <property type="entry name" value="ALCOHOL O-ACETYLTRANSFERASE 1-RELATED"/>
    <property type="match status" value="1"/>
</dbReference>
<reference evidence="1 2" key="1">
    <citation type="submission" date="2024-05" db="EMBL/GenBank/DDBJ databases">
        <authorList>
            <person name="Wallberg A."/>
        </authorList>
    </citation>
    <scope>NUCLEOTIDE SEQUENCE [LARGE SCALE GENOMIC DNA]</scope>
</reference>
<keyword evidence="2" id="KW-1185">Reference proteome</keyword>
<evidence type="ECO:0000313" key="1">
    <source>
        <dbReference type="EMBL" id="CAL4141468.1"/>
    </source>
</evidence>
<sequence length="518" mass="59513">MDTIMKACASYLVSSSTGPNHDKGMVEPAAPSACTSIPGNRPSPPMVSCPKGNSPTVPRWIRPLGYCETFMTNAHKFGIMTTVYALYLDSRTPIHIDLVRQAVHILYKKFPHLRLSIGHRNGTRWWKERNSDTLDVEEEKTKDITATFEAILKRKYNVEEGPLWFMRFMKDTESEEFDTNHNLKYNYVCLFGFHHNFTDGTTNMKSCKVFMSILNDLILGRDINMAQEGYFALPLHDQMADSRASYWYLFGVFIRRFYRGILSYGAYVSNFTTSYPLSAQNEASTKAIYYEIDEVATQNLLKRCKMERVTLNSAFTAAANLGLYRIIQEYDSSLKETHFSSLQALNMRRYWPKEKQQNSFGCHISMLDVHFKTASTDIDDFWEYTRKVHSSVKSGLDETPRALLGLPIGERINLIVQGNSWLSWLRLPSTNDSHYCVTNMGNLSQTFPGTGTEVEVSRVVRSVSGHLMPSLCQHTLHTFRNRLCYSIDYYTQKMERETAEKYSKSIVDILKESIFKPN</sequence>
<evidence type="ECO:0000313" key="2">
    <source>
        <dbReference type="Proteomes" id="UP001497623"/>
    </source>
</evidence>
<evidence type="ECO:0008006" key="3">
    <source>
        <dbReference type="Google" id="ProtNLM"/>
    </source>
</evidence>
<dbReference type="InterPro" id="IPR023213">
    <property type="entry name" value="CAT-like_dom_sf"/>
</dbReference>
<accession>A0AAV2RXG3</accession>
<organism evidence="1 2">
    <name type="scientific">Meganyctiphanes norvegica</name>
    <name type="common">Northern krill</name>
    <name type="synonym">Thysanopoda norvegica</name>
    <dbReference type="NCBI Taxonomy" id="48144"/>
    <lineage>
        <taxon>Eukaryota</taxon>
        <taxon>Metazoa</taxon>
        <taxon>Ecdysozoa</taxon>
        <taxon>Arthropoda</taxon>
        <taxon>Crustacea</taxon>
        <taxon>Multicrustacea</taxon>
        <taxon>Malacostraca</taxon>
        <taxon>Eumalacostraca</taxon>
        <taxon>Eucarida</taxon>
        <taxon>Euphausiacea</taxon>
        <taxon>Euphausiidae</taxon>
        <taxon>Meganyctiphanes</taxon>
    </lineage>
</organism>
<dbReference type="PANTHER" id="PTHR28037:SF1">
    <property type="entry name" value="ALCOHOL O-ACETYLTRANSFERASE 1-RELATED"/>
    <property type="match status" value="1"/>
</dbReference>
<dbReference type="Gene3D" id="3.30.559.30">
    <property type="entry name" value="Nonribosomal peptide synthetase, condensation domain"/>
    <property type="match status" value="1"/>
</dbReference>